<proteinExistence type="predicted"/>
<dbReference type="EMBL" id="JACOOO010000040">
    <property type="protein sequence ID" value="MBC5630508.1"/>
    <property type="molecule type" value="Genomic_DNA"/>
</dbReference>
<accession>A0ABR7DGN0</accession>
<gene>
    <name evidence="2" type="ORF">H8S20_16755</name>
</gene>
<dbReference type="RefSeq" id="WP_186860806.1">
    <property type="nucleotide sequence ID" value="NZ_JACOOO010000040.1"/>
</dbReference>
<evidence type="ECO:0000256" key="1">
    <source>
        <dbReference type="SAM" id="Phobius"/>
    </source>
</evidence>
<keyword evidence="3" id="KW-1185">Reference proteome</keyword>
<name>A0ABR7DGN0_9CLOT</name>
<feature type="transmembrane region" description="Helical" evidence="1">
    <location>
        <begin position="229"/>
        <end position="247"/>
    </location>
</feature>
<feature type="transmembrane region" description="Helical" evidence="1">
    <location>
        <begin position="107"/>
        <end position="128"/>
    </location>
</feature>
<feature type="transmembrane region" description="Helical" evidence="1">
    <location>
        <begin position="20"/>
        <end position="40"/>
    </location>
</feature>
<keyword evidence="1" id="KW-0472">Membrane</keyword>
<comment type="caution">
    <text evidence="2">The sequence shown here is derived from an EMBL/GenBank/DDBJ whole genome shotgun (WGS) entry which is preliminary data.</text>
</comment>
<evidence type="ECO:0000313" key="2">
    <source>
        <dbReference type="EMBL" id="MBC5630508.1"/>
    </source>
</evidence>
<keyword evidence="1" id="KW-1133">Transmembrane helix</keyword>
<dbReference type="Proteomes" id="UP000596929">
    <property type="component" value="Unassembled WGS sequence"/>
</dbReference>
<sequence length="254" mass="29082">MFSLIKLDIINCIKNKKFTIVFLIFFSLSFLHFLFVSIYILKDTSAITLFSSDLSLADQYIGGDLFNLYIILIPFTVNFIFSDSFSNEYSSNIHSNLIIRKGLKSYVYSKAIVTFLTTFLTIFLTLYINKLLIGLLSLGVSTSIEHSYSTHTHAYNYSSSLIIIVNSIIASLISLTTLVITIYFKHIKPIIIFVIISSIFFFSSIILGIFNMDSFNLYYYQQGVFDPKIALPLLTIWLSLLFILLKVKIKNYVD</sequence>
<organism evidence="2 3">
    <name type="scientific">Clostridium hominis</name>
    <dbReference type="NCBI Taxonomy" id="2763036"/>
    <lineage>
        <taxon>Bacteria</taxon>
        <taxon>Bacillati</taxon>
        <taxon>Bacillota</taxon>
        <taxon>Clostridia</taxon>
        <taxon>Eubacteriales</taxon>
        <taxon>Clostridiaceae</taxon>
        <taxon>Clostridium</taxon>
    </lineage>
</organism>
<feature type="transmembrane region" description="Helical" evidence="1">
    <location>
        <begin position="190"/>
        <end position="209"/>
    </location>
</feature>
<feature type="transmembrane region" description="Helical" evidence="1">
    <location>
        <begin position="60"/>
        <end position="81"/>
    </location>
</feature>
<protein>
    <recommendedName>
        <fullName evidence="4">ABC-2 family transporter protein</fullName>
    </recommendedName>
</protein>
<evidence type="ECO:0008006" key="4">
    <source>
        <dbReference type="Google" id="ProtNLM"/>
    </source>
</evidence>
<evidence type="ECO:0000313" key="3">
    <source>
        <dbReference type="Proteomes" id="UP000596929"/>
    </source>
</evidence>
<feature type="transmembrane region" description="Helical" evidence="1">
    <location>
        <begin position="161"/>
        <end position="183"/>
    </location>
</feature>
<reference evidence="2 3" key="1">
    <citation type="submission" date="2020-08" db="EMBL/GenBank/DDBJ databases">
        <title>Genome public.</title>
        <authorList>
            <person name="Liu C."/>
            <person name="Sun Q."/>
        </authorList>
    </citation>
    <scope>NUCLEOTIDE SEQUENCE [LARGE SCALE GENOMIC DNA]</scope>
    <source>
        <strain evidence="2 3">NSJ-6</strain>
    </source>
</reference>
<keyword evidence="1" id="KW-0812">Transmembrane</keyword>